<keyword evidence="2" id="KW-0819">tRNA processing</keyword>
<keyword evidence="3" id="KW-0175">Coiled coil</keyword>
<dbReference type="InterPro" id="IPR011989">
    <property type="entry name" value="ARM-like"/>
</dbReference>
<accession>A0A370TGR9</accession>
<evidence type="ECO:0000259" key="6">
    <source>
        <dbReference type="Pfam" id="PF25151"/>
    </source>
</evidence>
<dbReference type="STRING" id="2656787.A0A370TGR9"/>
<gene>
    <name evidence="7" type="ORF">BP5553_07524</name>
</gene>
<sequence length="1732" mass="193219">MGEMKNTEQNSSQPRQTPLGDREYLKWLEGEPIQSQKHLAEAKLQELLGDASRPRHASGNACIKLCYFIELCRSSSSLYIREVAFSKETCLGLFNFYIEWNEKNQNRSLRQVLELVSSHIARNPEKRISDDVKALILQRILTIISHQAAQSLVKPAFKALESFLSKSTISPEELLAADEACTSAHVGVQSPSESSWDSFVFRVFYWLGPADVSPAAGRFLVTLFKALRTTAAGTEGTTASHTGLWQYWIRTGLSKDPQILENVKNYLLPPLFKIDRPGSLAFLQELNQQKPISNLRDEEIGAHAMLQLASMEVGKKSGLVEEPTPIQFQKTASKKSTPAIIMDEHAVGLLLSNLSDTVRSLAFSTLVSSSSTIRPFSPIVLDLLQSHMALLYSDPDAKFRNEILSNSKRLMERLRGATALLVRELDQSSFKLNEGNAQKPELMEIQALHDATENLLRKHQEFIEWYLEFLLAELIPTASYQRHTTALRAINMFLHSRIDPSVLPSTQIPANSTIWPFSVQFFTPRSMRLLLDLLMDPFEEVRSNSTEILRLSLPINFAAESRCCSLEETATPSSLSRESNNQDSSLQKVRDGVCQNTIVEARPLGLLADFIKRGQEGLKRTGRADYADGIARSYRLMYGLQASTEARMKLLEELVDDLESKVVIAEQSLAQAVFEAPIHGNFATLNLICDLVGPSLESSRIEVDGLRYWTQWIKLQLRIVALCARTWEAVKDILCNDAPEGYLPQELDDLDAIDTKDVLSYSFRAIHESSNLMRSIASTLKRYSPDQLATSTHKTFAQIGNLAFKQLSTLRHRGAFSTVSLTFSYCCQLTQHTSLLARSSSGNNPPPTKESISVDEITCQVKFNSAQNSSSITELSLTNDQTIGLDLLRSWWKGTLECIHNQASTTRRSAGIPALVTGIMSANSRELPSADMVDTLIALARIPVYMYINGGASADLGRLPQVHALNSLKEIFKNANTKLVVDDKVAECIQLAAESLASTSWPIRNCGLLLFQSLSNFLIGGEDNVVGWDSRATRIHFSKYPDLVGHLMEFLESAPDSDAQLMTPVQESLELLFPALDLIRRAGPPEEYFESIYDNVLRHLGSKVWQVRELAASTLCRLTIGHSWTDRMLELISMSGRSANRRHGALLAVKSLLDHQLGLNEYYTNDIPTIIMLYQQHFAPNGILEVPFIRVPIILSTHFEVGNTLLKIIIESKPIWHGDNNLRSLVDGLFLTDGHSVLHQLLTAYTCIAEGPSDLALCTLACQGVYLTAIQDDLPGLQQILEYASSTEDSMALAALEATEYAWKDHQTQEHLHGLTTAYIRAIHCTSSSTVRSAALSSLETTLSGISDFNTGGTYIDIIGLFSDALTFGPTNPQLEIAACRVSGFFISAALLSCRKSAQRKEWVRDWGLHMYHFSEDTMDFDIRNSAVAALHSFYHRPEHKELLGDDSLLPSLWAAYRVLNDDDDEIRRLGAVAVSPITLKLSAPWIACHELVDFMEAMYSRSAAFGQMVVEHMIGRQHKLIYRKPAAPVLNARQDIRAALVEDDALFAKEKANLWLDEVHEVKIWVSVFYRLSNDSAEGKAEGNSESPLASLIFYTFEALDELVCTIESGDLYVGWDSRPSSFSACGRALLCANAILAYLAKQCQGEETLLDKINGHPLSHTLREIVDRLNRFILNGLAQKIHWELVYAIVSRDSLNSTRLDTLLPLAKLVSNDELPRFSLRVQHQHSHSI</sequence>
<dbReference type="PANTHER" id="PTHR14387">
    <property type="entry name" value="THADA/DEATH RECEPTOR INTERACTING PROTEIN"/>
    <property type="match status" value="1"/>
</dbReference>
<feature type="coiled-coil region" evidence="3">
    <location>
        <begin position="641"/>
        <end position="668"/>
    </location>
</feature>
<feature type="domain" description="tRNA (32-2'-O)-methyltransferase regulator THADA-like TPR repeats region" evidence="5">
    <location>
        <begin position="244"/>
        <end position="542"/>
    </location>
</feature>
<evidence type="ECO:0000256" key="3">
    <source>
        <dbReference type="SAM" id="Coils"/>
    </source>
</evidence>
<evidence type="ECO:0000313" key="8">
    <source>
        <dbReference type="Proteomes" id="UP000254866"/>
    </source>
</evidence>
<dbReference type="Proteomes" id="UP000254866">
    <property type="component" value="Unassembled WGS sequence"/>
</dbReference>
<dbReference type="GO" id="GO:0005829">
    <property type="term" value="C:cytosol"/>
    <property type="evidence" value="ECO:0007669"/>
    <property type="project" value="TreeGrafter"/>
</dbReference>
<dbReference type="InterPro" id="IPR051954">
    <property type="entry name" value="tRNA_methyltransferase_THADA"/>
</dbReference>
<dbReference type="SUPFAM" id="SSF48371">
    <property type="entry name" value="ARM repeat"/>
    <property type="match status" value="2"/>
</dbReference>
<dbReference type="GeneID" id="43600373"/>
<evidence type="ECO:0000256" key="2">
    <source>
        <dbReference type="ARBA" id="ARBA00022694"/>
    </source>
</evidence>
<evidence type="ECO:0000313" key="7">
    <source>
        <dbReference type="EMBL" id="RDL34396.1"/>
    </source>
</evidence>
<evidence type="ECO:0000256" key="1">
    <source>
        <dbReference type="ARBA" id="ARBA00010409"/>
    </source>
</evidence>
<dbReference type="RefSeq" id="XP_031867378.1">
    <property type="nucleotide sequence ID" value="XM_032016147.1"/>
</dbReference>
<dbReference type="InterPro" id="IPR019442">
    <property type="entry name" value="THADA/TRM732_DUF2428"/>
</dbReference>
<dbReference type="InterPro" id="IPR056843">
    <property type="entry name" value="THADA-like_TPR"/>
</dbReference>
<dbReference type="Pfam" id="PF25151">
    <property type="entry name" value="TPR_Trm732_C"/>
    <property type="match status" value="1"/>
</dbReference>
<organism evidence="7 8">
    <name type="scientific">Venustampulla echinocandica</name>
    <dbReference type="NCBI Taxonomy" id="2656787"/>
    <lineage>
        <taxon>Eukaryota</taxon>
        <taxon>Fungi</taxon>
        <taxon>Dikarya</taxon>
        <taxon>Ascomycota</taxon>
        <taxon>Pezizomycotina</taxon>
        <taxon>Leotiomycetes</taxon>
        <taxon>Helotiales</taxon>
        <taxon>Pleuroascaceae</taxon>
        <taxon>Venustampulla</taxon>
    </lineage>
</organism>
<dbReference type="GO" id="GO:0030488">
    <property type="term" value="P:tRNA methylation"/>
    <property type="evidence" value="ECO:0007669"/>
    <property type="project" value="TreeGrafter"/>
</dbReference>
<dbReference type="EMBL" id="NPIC01000007">
    <property type="protein sequence ID" value="RDL34396.1"/>
    <property type="molecule type" value="Genomic_DNA"/>
</dbReference>
<proteinExistence type="inferred from homology"/>
<dbReference type="Pfam" id="PF10350">
    <property type="entry name" value="DUF2428"/>
    <property type="match status" value="2"/>
</dbReference>
<dbReference type="Pfam" id="PF26523">
    <property type="entry name" value="Trm732_C"/>
    <property type="match status" value="1"/>
</dbReference>
<feature type="domain" description="DUF2428" evidence="4">
    <location>
        <begin position="715"/>
        <end position="834"/>
    </location>
</feature>
<comment type="caution">
    <text evidence="7">The sequence shown here is derived from an EMBL/GenBank/DDBJ whole genome shotgun (WGS) entry which is preliminary data.</text>
</comment>
<keyword evidence="8" id="KW-1185">Reference proteome</keyword>
<evidence type="ECO:0000259" key="5">
    <source>
        <dbReference type="Pfam" id="PF25150"/>
    </source>
</evidence>
<dbReference type="OrthoDB" id="73997at2759"/>
<feature type="domain" description="tRNA (32-2'-O)-methyltransferase regulator THADA-like C-terminal TPR repeats region" evidence="6">
    <location>
        <begin position="1004"/>
        <end position="1152"/>
    </location>
</feature>
<dbReference type="Pfam" id="PF25150">
    <property type="entry name" value="TPR_Trm732"/>
    <property type="match status" value="1"/>
</dbReference>
<dbReference type="InterPro" id="IPR016024">
    <property type="entry name" value="ARM-type_fold"/>
</dbReference>
<name>A0A370TGR9_9HELO</name>
<dbReference type="InterPro" id="IPR056842">
    <property type="entry name" value="THADA-like_TPR_C"/>
</dbReference>
<feature type="domain" description="DUF2428" evidence="4">
    <location>
        <begin position="872"/>
        <end position="1001"/>
    </location>
</feature>
<reference evidence="7 8" key="1">
    <citation type="journal article" date="2018" name="IMA Fungus">
        <title>IMA Genome-F 9: Draft genome sequence of Annulohypoxylon stygium, Aspergillus mulundensis, Berkeleyomyces basicola (syn. Thielaviopsis basicola), Ceratocystis smalleyi, two Cercospora beticola strains, Coleophoma cylindrospora, Fusarium fracticaudum, Phialophora cf. hyalina, and Morchella septimelata.</title>
        <authorList>
            <person name="Wingfield B.D."/>
            <person name="Bills G.F."/>
            <person name="Dong Y."/>
            <person name="Huang W."/>
            <person name="Nel W.J."/>
            <person name="Swalarsk-Parry B.S."/>
            <person name="Vaghefi N."/>
            <person name="Wilken P.M."/>
            <person name="An Z."/>
            <person name="de Beer Z.W."/>
            <person name="De Vos L."/>
            <person name="Chen L."/>
            <person name="Duong T.A."/>
            <person name="Gao Y."/>
            <person name="Hammerbacher A."/>
            <person name="Kikkert J.R."/>
            <person name="Li Y."/>
            <person name="Li H."/>
            <person name="Li K."/>
            <person name="Li Q."/>
            <person name="Liu X."/>
            <person name="Ma X."/>
            <person name="Naidoo K."/>
            <person name="Pethybridge S.J."/>
            <person name="Sun J."/>
            <person name="Steenkamp E.T."/>
            <person name="van der Nest M.A."/>
            <person name="van Wyk S."/>
            <person name="Wingfield M.J."/>
            <person name="Xiong C."/>
            <person name="Yue Q."/>
            <person name="Zhang X."/>
        </authorList>
    </citation>
    <scope>NUCLEOTIDE SEQUENCE [LARGE SCALE GENOMIC DNA]</scope>
    <source>
        <strain evidence="7 8">BP 5553</strain>
    </source>
</reference>
<dbReference type="Gene3D" id="1.25.10.10">
    <property type="entry name" value="Leucine-rich Repeat Variant"/>
    <property type="match status" value="1"/>
</dbReference>
<evidence type="ECO:0000259" key="4">
    <source>
        <dbReference type="Pfam" id="PF10350"/>
    </source>
</evidence>
<dbReference type="PANTHER" id="PTHR14387:SF0">
    <property type="entry name" value="DUF2428 DOMAIN-CONTAINING PROTEIN"/>
    <property type="match status" value="1"/>
</dbReference>
<comment type="similarity">
    <text evidence="1">Belongs to the THADA family.</text>
</comment>
<protein>
    <submittedName>
        <fullName evidence="7">Uncharacterized protein</fullName>
    </submittedName>
</protein>